<comment type="caution">
    <text evidence="2">The sequence shown here is derived from an EMBL/GenBank/DDBJ whole genome shotgun (WGS) entry which is preliminary data.</text>
</comment>
<evidence type="ECO:0000256" key="1">
    <source>
        <dbReference type="SAM" id="MobiDB-lite"/>
    </source>
</evidence>
<name>A0A9P8GCF5_AURME</name>
<gene>
    <name evidence="2" type="ORF">KCV03_g7538</name>
</gene>
<reference evidence="2" key="2">
    <citation type="submission" date="2021-08" db="EMBL/GenBank/DDBJ databases">
        <authorList>
            <person name="Gostincar C."/>
            <person name="Sun X."/>
            <person name="Song Z."/>
            <person name="Gunde-Cimerman N."/>
        </authorList>
    </citation>
    <scope>NUCLEOTIDE SEQUENCE</scope>
    <source>
        <strain evidence="2">EXF-8016</strain>
    </source>
</reference>
<feature type="region of interest" description="Disordered" evidence="1">
    <location>
        <begin position="1"/>
        <end position="50"/>
    </location>
</feature>
<reference evidence="2" key="1">
    <citation type="journal article" date="2021" name="J Fungi (Basel)">
        <title>Virulence traits and population genomics of the black yeast Aureobasidium melanogenum.</title>
        <authorList>
            <person name="Cernosa A."/>
            <person name="Sun X."/>
            <person name="Gostincar C."/>
            <person name="Fang C."/>
            <person name="Gunde-Cimerman N."/>
            <person name="Song Z."/>
        </authorList>
    </citation>
    <scope>NUCLEOTIDE SEQUENCE</scope>
    <source>
        <strain evidence="2">EXF-8016</strain>
    </source>
</reference>
<dbReference type="AlphaFoldDB" id="A0A9P8GCF5"/>
<feature type="non-terminal residue" evidence="2">
    <location>
        <position position="229"/>
    </location>
</feature>
<protein>
    <submittedName>
        <fullName evidence="2">Uncharacterized protein</fullName>
    </submittedName>
</protein>
<evidence type="ECO:0000313" key="3">
    <source>
        <dbReference type="Proteomes" id="UP000767238"/>
    </source>
</evidence>
<dbReference type="OrthoDB" id="10450711at2759"/>
<dbReference type="Proteomes" id="UP000767238">
    <property type="component" value="Unassembled WGS sequence"/>
</dbReference>
<accession>A0A9P8GCF5</accession>
<proteinExistence type="predicted"/>
<feature type="compositionally biased region" description="Polar residues" evidence="1">
    <location>
        <begin position="29"/>
        <end position="38"/>
    </location>
</feature>
<dbReference type="EMBL" id="JAHFYH010000063">
    <property type="protein sequence ID" value="KAH0216458.1"/>
    <property type="molecule type" value="Genomic_DNA"/>
</dbReference>
<organism evidence="2 3">
    <name type="scientific">Aureobasidium melanogenum</name>
    <name type="common">Aureobasidium pullulans var. melanogenum</name>
    <dbReference type="NCBI Taxonomy" id="46634"/>
    <lineage>
        <taxon>Eukaryota</taxon>
        <taxon>Fungi</taxon>
        <taxon>Dikarya</taxon>
        <taxon>Ascomycota</taxon>
        <taxon>Pezizomycotina</taxon>
        <taxon>Dothideomycetes</taxon>
        <taxon>Dothideomycetidae</taxon>
        <taxon>Dothideales</taxon>
        <taxon>Saccotheciaceae</taxon>
        <taxon>Aureobasidium</taxon>
    </lineage>
</organism>
<evidence type="ECO:0000313" key="2">
    <source>
        <dbReference type="EMBL" id="KAH0216458.1"/>
    </source>
</evidence>
<feature type="compositionally biased region" description="Polar residues" evidence="1">
    <location>
        <begin position="1"/>
        <end position="19"/>
    </location>
</feature>
<sequence>MKRQASQEIEAYDSSSQSNKRQRNDEYGSVNQNNMQANTPHTHTLIRPPPPLPRLDYTTFLCYQVVTQTGQTTYAFPGGWTLSCMNQNNMPPASGSFPSALPLPQLDYTTLLSSHTTVETGHTMFHFPAGWTLLSPLPRSWYDQPNEWQGHAHSAQLQQEIFCDLQCMYQSHGYRSSFAQGSDGSMFVAPPSYPRSSQQGVGNIGLALDLMDITFADEVDLDAVEFDDC</sequence>